<reference evidence="2" key="1">
    <citation type="journal article" date="2019" name="Int. J. Syst. Evol. Microbiol.">
        <title>The Global Catalogue of Microorganisms (GCM) 10K type strain sequencing project: providing services to taxonomists for standard genome sequencing and annotation.</title>
        <authorList>
            <consortium name="The Broad Institute Genomics Platform"/>
            <consortium name="The Broad Institute Genome Sequencing Center for Infectious Disease"/>
            <person name="Wu L."/>
            <person name="Ma J."/>
        </authorList>
    </citation>
    <scope>NUCLEOTIDE SEQUENCE [LARGE SCALE GENOMIC DNA]</scope>
    <source>
        <strain evidence="2">JCM 17712</strain>
    </source>
</reference>
<gene>
    <name evidence="1" type="ORF">GCM10023261_16700</name>
</gene>
<dbReference type="EMBL" id="BAABIZ010000049">
    <property type="protein sequence ID" value="GAA5112142.1"/>
    <property type="molecule type" value="Genomic_DNA"/>
</dbReference>
<protein>
    <submittedName>
        <fullName evidence="1">Uncharacterized protein</fullName>
    </submittedName>
</protein>
<dbReference type="Proteomes" id="UP001500864">
    <property type="component" value="Unassembled WGS sequence"/>
</dbReference>
<name>A0ABP9NFI3_9HYPH</name>
<keyword evidence="2" id="KW-1185">Reference proteome</keyword>
<proteinExistence type="predicted"/>
<sequence>MGIILDGGGACCIIVRVVLDLVDEGAAGWGGDTLFVVIEGVGVWLRRWSAPSLYARGSGARWCRLALVLKGLGVFIHCGIYLSFCL</sequence>
<accession>A0ABP9NFI3</accession>
<evidence type="ECO:0000313" key="1">
    <source>
        <dbReference type="EMBL" id="GAA5112142.1"/>
    </source>
</evidence>
<comment type="caution">
    <text evidence="1">The sequence shown here is derived from an EMBL/GenBank/DDBJ whole genome shotgun (WGS) entry which is preliminary data.</text>
</comment>
<evidence type="ECO:0000313" key="2">
    <source>
        <dbReference type="Proteomes" id="UP001500864"/>
    </source>
</evidence>
<organism evidence="1 2">
    <name type="scientific">Bartonella jaculi</name>
    <dbReference type="NCBI Taxonomy" id="686226"/>
    <lineage>
        <taxon>Bacteria</taxon>
        <taxon>Pseudomonadati</taxon>
        <taxon>Pseudomonadota</taxon>
        <taxon>Alphaproteobacteria</taxon>
        <taxon>Hyphomicrobiales</taxon>
        <taxon>Bartonellaceae</taxon>
        <taxon>Bartonella</taxon>
    </lineage>
</organism>